<accession>K1RN88</accession>
<dbReference type="SMART" id="SM01025">
    <property type="entry name" value="BEN"/>
    <property type="match status" value="1"/>
</dbReference>
<dbReference type="GO" id="GO:0000183">
    <property type="term" value="P:rDNA heterochromatin formation"/>
    <property type="evidence" value="ECO:0007669"/>
    <property type="project" value="InterPro"/>
</dbReference>
<proteinExistence type="predicted"/>
<evidence type="ECO:0000313" key="1">
    <source>
        <dbReference type="EMBL" id="EKC35871.1"/>
    </source>
</evidence>
<dbReference type="EMBL" id="JH817133">
    <property type="protein sequence ID" value="EKC35871.1"/>
    <property type="molecule type" value="Genomic_DNA"/>
</dbReference>
<gene>
    <name evidence="1" type="ORF">CGI_10016011</name>
</gene>
<sequence>MKARSNNPGHFACLLLKKMFSELFDSSEKHQYNWFGGGPKGKKSLDARRKIVIQNYVEFYHPEVKDPAIWRDRVVGRINECLRRPKKHNEESNAHAQRVISVEQQDVNGHSLAPLLYTEL</sequence>
<dbReference type="GO" id="GO:0000792">
    <property type="term" value="C:heterochromatin"/>
    <property type="evidence" value="ECO:0007669"/>
    <property type="project" value="InterPro"/>
</dbReference>
<protein>
    <submittedName>
        <fullName evidence="1">BEN domain-containing protein 3</fullName>
    </submittedName>
</protein>
<dbReference type="PROSITE" id="PS51457">
    <property type="entry name" value="BEN"/>
    <property type="match status" value="1"/>
</dbReference>
<dbReference type="InterPro" id="IPR033583">
    <property type="entry name" value="BEND3"/>
</dbReference>
<dbReference type="PANTHER" id="PTHR28665:SF1">
    <property type="entry name" value="BEN DOMAIN-CONTAINING PROTEIN 3"/>
    <property type="match status" value="1"/>
</dbReference>
<reference evidence="1" key="1">
    <citation type="journal article" date="2012" name="Nature">
        <title>The oyster genome reveals stress adaptation and complexity of shell formation.</title>
        <authorList>
            <person name="Zhang G."/>
            <person name="Fang X."/>
            <person name="Guo X."/>
            <person name="Li L."/>
            <person name="Luo R."/>
            <person name="Xu F."/>
            <person name="Yang P."/>
            <person name="Zhang L."/>
            <person name="Wang X."/>
            <person name="Qi H."/>
            <person name="Xiong Z."/>
            <person name="Que H."/>
            <person name="Xie Y."/>
            <person name="Holland P.W."/>
            <person name="Paps J."/>
            <person name="Zhu Y."/>
            <person name="Wu F."/>
            <person name="Chen Y."/>
            <person name="Wang J."/>
            <person name="Peng C."/>
            <person name="Meng J."/>
            <person name="Yang L."/>
            <person name="Liu J."/>
            <person name="Wen B."/>
            <person name="Zhang N."/>
            <person name="Huang Z."/>
            <person name="Zhu Q."/>
            <person name="Feng Y."/>
            <person name="Mount A."/>
            <person name="Hedgecock D."/>
            <person name="Xu Z."/>
            <person name="Liu Y."/>
            <person name="Domazet-Loso T."/>
            <person name="Du Y."/>
            <person name="Sun X."/>
            <person name="Zhang S."/>
            <person name="Liu B."/>
            <person name="Cheng P."/>
            <person name="Jiang X."/>
            <person name="Li J."/>
            <person name="Fan D."/>
            <person name="Wang W."/>
            <person name="Fu W."/>
            <person name="Wang T."/>
            <person name="Wang B."/>
            <person name="Zhang J."/>
            <person name="Peng Z."/>
            <person name="Li Y."/>
            <person name="Li N."/>
            <person name="Wang J."/>
            <person name="Chen M."/>
            <person name="He Y."/>
            <person name="Tan F."/>
            <person name="Song X."/>
            <person name="Zheng Q."/>
            <person name="Huang R."/>
            <person name="Yang H."/>
            <person name="Du X."/>
            <person name="Chen L."/>
            <person name="Yang M."/>
            <person name="Gaffney P.M."/>
            <person name="Wang S."/>
            <person name="Luo L."/>
            <person name="She Z."/>
            <person name="Ming Y."/>
            <person name="Huang W."/>
            <person name="Zhang S."/>
            <person name="Huang B."/>
            <person name="Zhang Y."/>
            <person name="Qu T."/>
            <person name="Ni P."/>
            <person name="Miao G."/>
            <person name="Wang J."/>
            <person name="Wang Q."/>
            <person name="Steinberg C.E."/>
            <person name="Wang H."/>
            <person name="Li N."/>
            <person name="Qian L."/>
            <person name="Zhang G."/>
            <person name="Li Y."/>
            <person name="Yang H."/>
            <person name="Liu X."/>
            <person name="Wang J."/>
            <person name="Yin Y."/>
            <person name="Wang J."/>
        </authorList>
    </citation>
    <scope>NUCLEOTIDE SEQUENCE [LARGE SCALE GENOMIC DNA]</scope>
    <source>
        <strain evidence="1">05x7-T-G4-1.051#20</strain>
    </source>
</reference>
<dbReference type="GO" id="GO:0003677">
    <property type="term" value="F:DNA binding"/>
    <property type="evidence" value="ECO:0007669"/>
    <property type="project" value="InterPro"/>
</dbReference>
<dbReference type="InParanoid" id="K1RN88"/>
<dbReference type="Pfam" id="PF10523">
    <property type="entry name" value="BEN"/>
    <property type="match status" value="1"/>
</dbReference>
<dbReference type="InterPro" id="IPR018379">
    <property type="entry name" value="BEN_domain"/>
</dbReference>
<dbReference type="HOGENOM" id="CLU_2051892_0_0_1"/>
<dbReference type="AlphaFoldDB" id="K1RN88"/>
<dbReference type="PANTHER" id="PTHR28665">
    <property type="entry name" value="BEN DOMAIN-CONTAINING PROTEIN 3"/>
    <property type="match status" value="1"/>
</dbReference>
<name>K1RN88_MAGGI</name>
<organism evidence="1">
    <name type="scientific">Magallana gigas</name>
    <name type="common">Pacific oyster</name>
    <name type="synonym">Crassostrea gigas</name>
    <dbReference type="NCBI Taxonomy" id="29159"/>
    <lineage>
        <taxon>Eukaryota</taxon>
        <taxon>Metazoa</taxon>
        <taxon>Spiralia</taxon>
        <taxon>Lophotrochozoa</taxon>
        <taxon>Mollusca</taxon>
        <taxon>Bivalvia</taxon>
        <taxon>Autobranchia</taxon>
        <taxon>Pteriomorphia</taxon>
        <taxon>Ostreida</taxon>
        <taxon>Ostreoidea</taxon>
        <taxon>Ostreidae</taxon>
        <taxon>Magallana</taxon>
    </lineage>
</organism>